<evidence type="ECO:0000313" key="3">
    <source>
        <dbReference type="Proteomes" id="UP000824221"/>
    </source>
</evidence>
<dbReference type="PROSITE" id="PS51257">
    <property type="entry name" value="PROKAR_LIPOPROTEIN"/>
    <property type="match status" value="1"/>
</dbReference>
<keyword evidence="1" id="KW-0472">Membrane</keyword>
<evidence type="ECO:0000313" key="2">
    <source>
        <dbReference type="EMBL" id="HJA02830.1"/>
    </source>
</evidence>
<reference evidence="2" key="1">
    <citation type="journal article" date="2021" name="PeerJ">
        <title>Extensive microbial diversity within the chicken gut microbiome revealed by metagenomics and culture.</title>
        <authorList>
            <person name="Gilroy R."/>
            <person name="Ravi A."/>
            <person name="Getino M."/>
            <person name="Pursley I."/>
            <person name="Horton D.L."/>
            <person name="Alikhan N.F."/>
            <person name="Baker D."/>
            <person name="Gharbi K."/>
            <person name="Hall N."/>
            <person name="Watson M."/>
            <person name="Adriaenssens E.M."/>
            <person name="Foster-Nyarko E."/>
            <person name="Jarju S."/>
            <person name="Secka A."/>
            <person name="Antonio M."/>
            <person name="Oren A."/>
            <person name="Chaudhuri R.R."/>
            <person name="La Ragione R."/>
            <person name="Hildebrand F."/>
            <person name="Pallen M.J."/>
        </authorList>
    </citation>
    <scope>NUCLEOTIDE SEQUENCE</scope>
    <source>
        <strain evidence="2">CHK156-179</strain>
    </source>
</reference>
<name>A0A9D2H3G3_9FIRM</name>
<comment type="caution">
    <text evidence="2">The sequence shown here is derived from an EMBL/GenBank/DDBJ whole genome shotgun (WGS) entry which is preliminary data.</text>
</comment>
<organism evidence="2 3">
    <name type="scientific">Candidatus Gallimonas gallistercoris</name>
    <dbReference type="NCBI Taxonomy" id="2838602"/>
    <lineage>
        <taxon>Bacteria</taxon>
        <taxon>Bacillati</taxon>
        <taxon>Bacillota</taxon>
        <taxon>Clostridia</taxon>
        <taxon>Candidatus Gallimonas</taxon>
    </lineage>
</organism>
<proteinExistence type="predicted"/>
<gene>
    <name evidence="2" type="ORF">H9797_05585</name>
</gene>
<protein>
    <submittedName>
        <fullName evidence="2">YcxB family protein</fullName>
    </submittedName>
</protein>
<keyword evidence="1" id="KW-0812">Transmembrane</keyword>
<sequence>MFVNETKNDVETNLSATLHTGGPIMAGACGGFAAFFAVLGAVLLALKADVFFYAFCFAAAALLLIFLFFCYKPVLKAVLKKSLAGKEAAHRFVFREDGFELKSERGEQITAKGTVAYADIMKVVEYSDMWIVYLDRSTVLAVARGGMTQGKAEDLSVLFGVKLGERFVSHVRAR</sequence>
<evidence type="ECO:0000256" key="1">
    <source>
        <dbReference type="SAM" id="Phobius"/>
    </source>
</evidence>
<dbReference type="Proteomes" id="UP000824221">
    <property type="component" value="Unassembled WGS sequence"/>
</dbReference>
<feature type="transmembrane region" description="Helical" evidence="1">
    <location>
        <begin position="24"/>
        <end position="44"/>
    </location>
</feature>
<reference evidence="2" key="2">
    <citation type="submission" date="2021-04" db="EMBL/GenBank/DDBJ databases">
        <authorList>
            <person name="Gilroy R."/>
        </authorList>
    </citation>
    <scope>NUCLEOTIDE SEQUENCE</scope>
    <source>
        <strain evidence="2">CHK156-179</strain>
    </source>
</reference>
<dbReference type="AlphaFoldDB" id="A0A9D2H3G3"/>
<dbReference type="EMBL" id="DXAJ01000085">
    <property type="protein sequence ID" value="HJA02830.1"/>
    <property type="molecule type" value="Genomic_DNA"/>
</dbReference>
<feature type="transmembrane region" description="Helical" evidence="1">
    <location>
        <begin position="50"/>
        <end position="71"/>
    </location>
</feature>
<accession>A0A9D2H3G3</accession>
<keyword evidence="1" id="KW-1133">Transmembrane helix</keyword>